<evidence type="ECO:0000313" key="2">
    <source>
        <dbReference type="Proteomes" id="UP000265520"/>
    </source>
</evidence>
<dbReference type="EMBL" id="LXQA010381159">
    <property type="protein sequence ID" value="MCI48073.1"/>
    <property type="molecule type" value="Genomic_DNA"/>
</dbReference>
<protein>
    <submittedName>
        <fullName evidence="1">F-box/ankyrin repeat SKIP35-like protein</fullName>
    </submittedName>
</protein>
<sequence length="98" mass="10483">NSAVETQLRLSAFKTFLDLAGNRLTGKDFSEAFDAACFPLTLFSSSFDPGWAFGVSASVIQGLLGMLVEGGADNVNQCFLEASRFGSTELVRVLLQVI</sequence>
<keyword evidence="2" id="KW-1185">Reference proteome</keyword>
<reference evidence="1 2" key="1">
    <citation type="journal article" date="2018" name="Front. Plant Sci.">
        <title>Red Clover (Trifolium pratense) and Zigzag Clover (T. medium) - A Picture of Genomic Similarities and Differences.</title>
        <authorList>
            <person name="Dluhosova J."/>
            <person name="Istvanek J."/>
            <person name="Nedelnik J."/>
            <person name="Repkova J."/>
        </authorList>
    </citation>
    <scope>NUCLEOTIDE SEQUENCE [LARGE SCALE GENOMIC DNA]</scope>
    <source>
        <strain evidence="2">cv. 10/8</strain>
        <tissue evidence="1">Leaf</tissue>
    </source>
</reference>
<dbReference type="Proteomes" id="UP000265520">
    <property type="component" value="Unassembled WGS sequence"/>
</dbReference>
<dbReference type="PANTHER" id="PTHR36024:SF1">
    <property type="entry name" value="OS11G0246900 PROTEIN"/>
    <property type="match status" value="1"/>
</dbReference>
<proteinExistence type="predicted"/>
<dbReference type="InterPro" id="IPR044956">
    <property type="entry name" value="SKIP35"/>
</dbReference>
<dbReference type="PANTHER" id="PTHR36024">
    <property type="entry name" value="ANKYRIN REPEAT PROTEIN SKIP35"/>
    <property type="match status" value="1"/>
</dbReference>
<dbReference type="AlphaFoldDB" id="A0A392SGN8"/>
<accession>A0A392SGN8</accession>
<comment type="caution">
    <text evidence="1">The sequence shown here is derived from an EMBL/GenBank/DDBJ whole genome shotgun (WGS) entry which is preliminary data.</text>
</comment>
<feature type="non-terminal residue" evidence="1">
    <location>
        <position position="1"/>
    </location>
</feature>
<name>A0A392SGN8_9FABA</name>
<evidence type="ECO:0000313" key="1">
    <source>
        <dbReference type="EMBL" id="MCI48073.1"/>
    </source>
</evidence>
<organism evidence="1 2">
    <name type="scientific">Trifolium medium</name>
    <dbReference type="NCBI Taxonomy" id="97028"/>
    <lineage>
        <taxon>Eukaryota</taxon>
        <taxon>Viridiplantae</taxon>
        <taxon>Streptophyta</taxon>
        <taxon>Embryophyta</taxon>
        <taxon>Tracheophyta</taxon>
        <taxon>Spermatophyta</taxon>
        <taxon>Magnoliopsida</taxon>
        <taxon>eudicotyledons</taxon>
        <taxon>Gunneridae</taxon>
        <taxon>Pentapetalae</taxon>
        <taxon>rosids</taxon>
        <taxon>fabids</taxon>
        <taxon>Fabales</taxon>
        <taxon>Fabaceae</taxon>
        <taxon>Papilionoideae</taxon>
        <taxon>50 kb inversion clade</taxon>
        <taxon>NPAAA clade</taxon>
        <taxon>Hologalegina</taxon>
        <taxon>IRL clade</taxon>
        <taxon>Trifolieae</taxon>
        <taxon>Trifolium</taxon>
    </lineage>
</organism>